<keyword evidence="3" id="KW-1003">Cell membrane</keyword>
<feature type="transmembrane region" description="Helical" evidence="9">
    <location>
        <begin position="52"/>
        <end position="73"/>
    </location>
</feature>
<dbReference type="PROSITE" id="PS50929">
    <property type="entry name" value="ABC_TM1F"/>
    <property type="match status" value="1"/>
</dbReference>
<dbReference type="AlphaFoldDB" id="A0A3N9P780"/>
<dbReference type="InterPro" id="IPR027417">
    <property type="entry name" value="P-loop_NTPase"/>
</dbReference>
<dbReference type="RefSeq" id="WP_124695886.1">
    <property type="nucleotide sequence ID" value="NZ_JBHUFE010000031.1"/>
</dbReference>
<reference evidence="12 13" key="1">
    <citation type="submission" date="2018-11" db="EMBL/GenBank/DDBJ databases">
        <title>Genome sequence of strain 7197.</title>
        <authorList>
            <person name="Gao J."/>
            <person name="Sun J."/>
        </authorList>
    </citation>
    <scope>NUCLEOTIDE SEQUENCE [LARGE SCALE GENOMIC DNA]</scope>
    <source>
        <strain evidence="12 13">7197</strain>
    </source>
</reference>
<dbReference type="Proteomes" id="UP000282529">
    <property type="component" value="Unassembled WGS sequence"/>
</dbReference>
<dbReference type="PROSITE" id="PS50893">
    <property type="entry name" value="ABC_TRANSPORTER_2"/>
    <property type="match status" value="1"/>
</dbReference>
<feature type="transmembrane region" description="Helical" evidence="9">
    <location>
        <begin position="133"/>
        <end position="151"/>
    </location>
</feature>
<dbReference type="InterPro" id="IPR017871">
    <property type="entry name" value="ABC_transporter-like_CS"/>
</dbReference>
<dbReference type="EMBL" id="RQPI01000006">
    <property type="protein sequence ID" value="RQW11157.1"/>
    <property type="molecule type" value="Genomic_DNA"/>
</dbReference>
<evidence type="ECO:0000313" key="13">
    <source>
        <dbReference type="Proteomes" id="UP000282529"/>
    </source>
</evidence>
<name>A0A3N9P780_9BACL</name>
<evidence type="ECO:0000259" key="10">
    <source>
        <dbReference type="PROSITE" id="PS50893"/>
    </source>
</evidence>
<accession>A0A3N9P780</accession>
<dbReference type="CDD" id="cd18548">
    <property type="entry name" value="ABC_6TM_Tm287_like"/>
    <property type="match status" value="1"/>
</dbReference>
<keyword evidence="5" id="KW-0547">Nucleotide-binding</keyword>
<dbReference type="SUPFAM" id="SSF90123">
    <property type="entry name" value="ABC transporter transmembrane region"/>
    <property type="match status" value="1"/>
</dbReference>
<evidence type="ECO:0000256" key="3">
    <source>
        <dbReference type="ARBA" id="ARBA00022475"/>
    </source>
</evidence>
<dbReference type="FunFam" id="3.40.50.300:FF:000221">
    <property type="entry name" value="Multidrug ABC transporter ATP-binding protein"/>
    <property type="match status" value="1"/>
</dbReference>
<keyword evidence="13" id="KW-1185">Reference proteome</keyword>
<evidence type="ECO:0000256" key="9">
    <source>
        <dbReference type="SAM" id="Phobius"/>
    </source>
</evidence>
<evidence type="ECO:0000256" key="4">
    <source>
        <dbReference type="ARBA" id="ARBA00022692"/>
    </source>
</evidence>
<dbReference type="InterPro" id="IPR003593">
    <property type="entry name" value="AAA+_ATPase"/>
</dbReference>
<feature type="domain" description="ABC transporter" evidence="10">
    <location>
        <begin position="356"/>
        <end position="591"/>
    </location>
</feature>
<dbReference type="PROSITE" id="PS00211">
    <property type="entry name" value="ABC_TRANSPORTER_1"/>
    <property type="match status" value="1"/>
</dbReference>
<evidence type="ECO:0000256" key="8">
    <source>
        <dbReference type="ARBA" id="ARBA00023136"/>
    </source>
</evidence>
<dbReference type="InterPro" id="IPR003439">
    <property type="entry name" value="ABC_transporter-like_ATP-bd"/>
</dbReference>
<dbReference type="SMART" id="SM00382">
    <property type="entry name" value="AAA"/>
    <property type="match status" value="1"/>
</dbReference>
<dbReference type="Pfam" id="PF00664">
    <property type="entry name" value="ABC_membrane"/>
    <property type="match status" value="1"/>
</dbReference>
<evidence type="ECO:0000256" key="5">
    <source>
        <dbReference type="ARBA" id="ARBA00022741"/>
    </source>
</evidence>
<dbReference type="Gene3D" id="1.20.1560.10">
    <property type="entry name" value="ABC transporter type 1, transmembrane domain"/>
    <property type="match status" value="1"/>
</dbReference>
<dbReference type="GO" id="GO:0005524">
    <property type="term" value="F:ATP binding"/>
    <property type="evidence" value="ECO:0007669"/>
    <property type="project" value="UniProtKB-KW"/>
</dbReference>
<proteinExistence type="predicted"/>
<sequence length="600" mass="64896">MNKITVFLKPYRKQLIIGPIFKLLEAILELLLPTIVALMVNRGIGPHNSAYVYRMGGLMLLMSILGFACSMVCQYSAARASQGFGTRLRNAMFRHISSLSYAELDKFGTPSLINRITNDVNQLQLAVAMLIRLVIRAPFIAIGAIVMSMILDFRLSLVLLAAAPVFAALLYWIISRSSPLYRKYQQKLDGIAQVLSENLSGIRVIRAFAKRRKEKERFVAAADDVTATALRVGRISALLSPLTSLVVNASILAILWAGGIHINAGRLSQGEIIAFINYVTQILLALIVTSNLVIIFTKANSSLARVNEVLAAFSSVTEPEHPAVPPVAETREAAVFPAVQAGRNGSSASAARIPAIEFDHVSFGYSSAGELALDDISVKIERGETVGLIGGTGSGKSTFVNLIPRFYDAFSGEVRVDGVNVKDYPLLRLRKSIGIVPQKAVLFTGTIEGNIRWGKPDATEDEIRVAAAVAQAEEFISKLPEGLDTAVSRGGLNLSGGQKQRLTIARAVIGRPDILILDDSSSALDFATDAALRRALNETRAGMTTLVVSQRVGTVRQADKIIVLEDGRIAGVGRHEDLLHSCEVYREICSSQLSSEEAVR</sequence>
<keyword evidence="2" id="KW-0813">Transport</keyword>
<evidence type="ECO:0000259" key="11">
    <source>
        <dbReference type="PROSITE" id="PS50929"/>
    </source>
</evidence>
<protein>
    <submittedName>
        <fullName evidence="12">ABC transporter ATP-binding protein</fullName>
    </submittedName>
</protein>
<keyword evidence="4 9" id="KW-0812">Transmembrane</keyword>
<evidence type="ECO:0000313" key="12">
    <source>
        <dbReference type="EMBL" id="RQW11157.1"/>
    </source>
</evidence>
<evidence type="ECO:0000256" key="2">
    <source>
        <dbReference type="ARBA" id="ARBA00022448"/>
    </source>
</evidence>
<comment type="subcellular location">
    <subcellularLocation>
        <location evidence="1">Cell membrane</location>
        <topology evidence="1">Multi-pass membrane protein</topology>
    </subcellularLocation>
</comment>
<dbReference type="GO" id="GO:0005886">
    <property type="term" value="C:plasma membrane"/>
    <property type="evidence" value="ECO:0007669"/>
    <property type="project" value="UniProtKB-SubCell"/>
</dbReference>
<feature type="transmembrane region" description="Helical" evidence="9">
    <location>
        <begin position="157"/>
        <end position="174"/>
    </location>
</feature>
<feature type="transmembrane region" description="Helical" evidence="9">
    <location>
        <begin position="238"/>
        <end position="260"/>
    </location>
</feature>
<dbReference type="GO" id="GO:0015421">
    <property type="term" value="F:ABC-type oligopeptide transporter activity"/>
    <property type="evidence" value="ECO:0007669"/>
    <property type="project" value="TreeGrafter"/>
</dbReference>
<gene>
    <name evidence="12" type="ORF">EH198_12570</name>
</gene>
<dbReference type="GO" id="GO:0016887">
    <property type="term" value="F:ATP hydrolysis activity"/>
    <property type="evidence" value="ECO:0007669"/>
    <property type="project" value="InterPro"/>
</dbReference>
<evidence type="ECO:0000256" key="6">
    <source>
        <dbReference type="ARBA" id="ARBA00022840"/>
    </source>
</evidence>
<dbReference type="Gene3D" id="3.40.50.300">
    <property type="entry name" value="P-loop containing nucleotide triphosphate hydrolases"/>
    <property type="match status" value="1"/>
</dbReference>
<dbReference type="PANTHER" id="PTHR43394">
    <property type="entry name" value="ATP-DEPENDENT PERMEASE MDL1, MITOCHONDRIAL"/>
    <property type="match status" value="1"/>
</dbReference>
<dbReference type="InterPro" id="IPR039421">
    <property type="entry name" value="Type_1_exporter"/>
</dbReference>
<evidence type="ECO:0000256" key="7">
    <source>
        <dbReference type="ARBA" id="ARBA00022989"/>
    </source>
</evidence>
<keyword evidence="7 9" id="KW-1133">Transmembrane helix</keyword>
<dbReference type="SUPFAM" id="SSF52540">
    <property type="entry name" value="P-loop containing nucleoside triphosphate hydrolases"/>
    <property type="match status" value="1"/>
</dbReference>
<organism evidence="12 13">
    <name type="scientific">Paenibacillus rhizophilus</name>
    <dbReference type="NCBI Taxonomy" id="1850366"/>
    <lineage>
        <taxon>Bacteria</taxon>
        <taxon>Bacillati</taxon>
        <taxon>Bacillota</taxon>
        <taxon>Bacilli</taxon>
        <taxon>Bacillales</taxon>
        <taxon>Paenibacillaceae</taxon>
        <taxon>Paenibacillus</taxon>
    </lineage>
</organism>
<feature type="domain" description="ABC transmembrane type-1" evidence="11">
    <location>
        <begin position="16"/>
        <end position="298"/>
    </location>
</feature>
<dbReference type="InterPro" id="IPR011527">
    <property type="entry name" value="ABC1_TM_dom"/>
</dbReference>
<dbReference type="PANTHER" id="PTHR43394:SF1">
    <property type="entry name" value="ATP-BINDING CASSETTE SUB-FAMILY B MEMBER 10, MITOCHONDRIAL"/>
    <property type="match status" value="1"/>
</dbReference>
<feature type="transmembrane region" description="Helical" evidence="9">
    <location>
        <begin position="272"/>
        <end position="296"/>
    </location>
</feature>
<dbReference type="InterPro" id="IPR036640">
    <property type="entry name" value="ABC1_TM_sf"/>
</dbReference>
<dbReference type="Pfam" id="PF00005">
    <property type="entry name" value="ABC_tran"/>
    <property type="match status" value="1"/>
</dbReference>
<evidence type="ECO:0000256" key="1">
    <source>
        <dbReference type="ARBA" id="ARBA00004651"/>
    </source>
</evidence>
<comment type="caution">
    <text evidence="12">The sequence shown here is derived from an EMBL/GenBank/DDBJ whole genome shotgun (WGS) entry which is preliminary data.</text>
</comment>
<feature type="transmembrane region" description="Helical" evidence="9">
    <location>
        <begin position="20"/>
        <end position="40"/>
    </location>
</feature>
<dbReference type="OrthoDB" id="9770415at2"/>
<keyword evidence="6 12" id="KW-0067">ATP-binding</keyword>
<keyword evidence="8 9" id="KW-0472">Membrane</keyword>